<dbReference type="InterPro" id="IPR013154">
    <property type="entry name" value="ADH-like_N"/>
</dbReference>
<dbReference type="InterPro" id="IPR036291">
    <property type="entry name" value="NAD(P)-bd_dom_sf"/>
</dbReference>
<gene>
    <name evidence="2" type="ORF">WT44_02800</name>
</gene>
<dbReference type="Gene3D" id="3.90.180.10">
    <property type="entry name" value="Medium-chain alcohol dehydrogenases, catalytic domain"/>
    <property type="match status" value="1"/>
</dbReference>
<dbReference type="STRING" id="1503054.WT74_21095"/>
<dbReference type="Pfam" id="PF08240">
    <property type="entry name" value="ADH_N"/>
    <property type="match status" value="1"/>
</dbReference>
<evidence type="ECO:0000313" key="3">
    <source>
        <dbReference type="Proteomes" id="UP000068603"/>
    </source>
</evidence>
<dbReference type="InterPro" id="IPR013149">
    <property type="entry name" value="ADH-like_C"/>
</dbReference>
<dbReference type="CDD" id="cd08276">
    <property type="entry name" value="MDR7"/>
    <property type="match status" value="1"/>
</dbReference>
<protein>
    <submittedName>
        <fullName evidence="2">Alcohol dehydrogenase</fullName>
    </submittedName>
</protein>
<reference evidence="2 3" key="1">
    <citation type="submission" date="2015-11" db="EMBL/GenBank/DDBJ databases">
        <title>Expanding the genomic diversity of Burkholderia species for the development of highly accurate diagnostics.</title>
        <authorList>
            <person name="Sahl J."/>
            <person name="Keim P."/>
            <person name="Wagner D."/>
        </authorList>
    </citation>
    <scope>NUCLEOTIDE SEQUENCE [LARGE SCALE GENOMIC DNA]</scope>
    <source>
        <strain evidence="2 3">MSMB1960WGS</strain>
    </source>
</reference>
<organism evidence="2">
    <name type="scientific">Burkholderia stagnalis</name>
    <dbReference type="NCBI Taxonomy" id="1503054"/>
    <lineage>
        <taxon>Bacteria</taxon>
        <taxon>Pseudomonadati</taxon>
        <taxon>Pseudomonadota</taxon>
        <taxon>Betaproteobacteria</taxon>
        <taxon>Burkholderiales</taxon>
        <taxon>Burkholderiaceae</taxon>
        <taxon>Burkholderia</taxon>
        <taxon>Burkholderia cepacia complex</taxon>
    </lineage>
</organism>
<dbReference type="InterPro" id="IPR011032">
    <property type="entry name" value="GroES-like_sf"/>
</dbReference>
<dbReference type="PANTHER" id="PTHR45033:SF2">
    <property type="entry name" value="ZINC-TYPE ALCOHOL DEHYDROGENASE-LIKE PROTEIN C1773.06C"/>
    <property type="match status" value="1"/>
</dbReference>
<feature type="domain" description="Enoyl reductase (ER)" evidence="1">
    <location>
        <begin position="14"/>
        <end position="339"/>
    </location>
</feature>
<evidence type="ECO:0000259" key="1">
    <source>
        <dbReference type="SMART" id="SM00829"/>
    </source>
</evidence>
<dbReference type="PANTHER" id="PTHR45033">
    <property type="match status" value="1"/>
</dbReference>
<dbReference type="SMART" id="SM00829">
    <property type="entry name" value="PKS_ER"/>
    <property type="match status" value="1"/>
</dbReference>
<sequence>MNTTMKQWQLPAFGLPHLELADVPVPRPGPRELLVRVGAVSLNYRDALVVDGALLPDLPAMPFVPCSDMAGEVVAVGADVTRFAVGDRVLGHFWTQWIDGDPPPEMTRHGLSLGGPLPGVLAEYVTLGEQAAVRTPASLDDAAASTLPIAALTAWFALVETGGVQSGQTVLVQGTGGVALFGLQIARAFGARVIVTSRDAGKAARAMALGADASIDTSDTRDWAEAALRLTGGRGVDHVLELVGGANLRQSAAAVAPGGRIAQIGFLDSDDLVLPALPLMLKRAVVQGISVGHRRAFEQMNRAFDEHGIRPVVEHVHAFDDAPAAFAHLERGPFGKVVITVA</sequence>
<dbReference type="SUPFAM" id="SSF51735">
    <property type="entry name" value="NAD(P)-binding Rossmann-fold domains"/>
    <property type="match status" value="1"/>
</dbReference>
<dbReference type="Gene3D" id="3.40.50.720">
    <property type="entry name" value="NAD(P)-binding Rossmann-like Domain"/>
    <property type="match status" value="1"/>
</dbReference>
<accession>A0A108A072</accession>
<dbReference type="AlphaFoldDB" id="A0A108A072"/>
<dbReference type="SUPFAM" id="SSF50129">
    <property type="entry name" value="GroES-like"/>
    <property type="match status" value="1"/>
</dbReference>
<dbReference type="GO" id="GO:0016491">
    <property type="term" value="F:oxidoreductase activity"/>
    <property type="evidence" value="ECO:0007669"/>
    <property type="project" value="InterPro"/>
</dbReference>
<comment type="caution">
    <text evidence="2">The sequence shown here is derived from an EMBL/GenBank/DDBJ whole genome shotgun (WGS) entry which is preliminary data.</text>
</comment>
<dbReference type="InterPro" id="IPR052711">
    <property type="entry name" value="Zinc_ADH-like"/>
</dbReference>
<dbReference type="RefSeq" id="WP_060149392.1">
    <property type="nucleotide sequence ID" value="NZ_LPGD01000050.1"/>
</dbReference>
<name>A0A108A072_9BURK</name>
<dbReference type="EMBL" id="LPHB01000009">
    <property type="protein sequence ID" value="KWA67888.1"/>
    <property type="molecule type" value="Genomic_DNA"/>
</dbReference>
<evidence type="ECO:0000313" key="2">
    <source>
        <dbReference type="EMBL" id="KWA67888.1"/>
    </source>
</evidence>
<proteinExistence type="predicted"/>
<dbReference type="Pfam" id="PF00107">
    <property type="entry name" value="ADH_zinc_N"/>
    <property type="match status" value="1"/>
</dbReference>
<dbReference type="Proteomes" id="UP000068603">
    <property type="component" value="Unassembled WGS sequence"/>
</dbReference>
<dbReference type="InterPro" id="IPR020843">
    <property type="entry name" value="ER"/>
</dbReference>